<name>A0A6A6EPI6_9PEZI</name>
<dbReference type="AlphaFoldDB" id="A0A6A6EPI6"/>
<dbReference type="EMBL" id="ML994615">
    <property type="protein sequence ID" value="KAF2192679.1"/>
    <property type="molecule type" value="Genomic_DNA"/>
</dbReference>
<accession>A0A6A6EPI6</accession>
<evidence type="ECO:0000313" key="2">
    <source>
        <dbReference type="EMBL" id="KAF2192679.1"/>
    </source>
</evidence>
<sequence length="217" mass="24777">MTDDEVVETMKPMWYEPITTESVVPEIEISSYEYLISSTSVSLLAAAVNSPASLLRRRSAFSSLLQARLNLLPPSIYLSFHPVVNRRFCLLATKETRYPNPNSKVYPAVLDEIQNQILLDQDQQVEEASADEMESSRQTDQDISGLRREVAEIKAGLDKVNEDKKVARNIGTTLGEFKKSSDKNIKGMKKMVDELKKKIRNRWHLRYRREGDGNCRP</sequence>
<reference evidence="2" key="1">
    <citation type="journal article" date="2020" name="Stud. Mycol.">
        <title>101 Dothideomycetes genomes: a test case for predicting lifestyles and emergence of pathogens.</title>
        <authorList>
            <person name="Haridas S."/>
            <person name="Albert R."/>
            <person name="Binder M."/>
            <person name="Bloem J."/>
            <person name="Labutti K."/>
            <person name="Salamov A."/>
            <person name="Andreopoulos B."/>
            <person name="Baker S."/>
            <person name="Barry K."/>
            <person name="Bills G."/>
            <person name="Bluhm B."/>
            <person name="Cannon C."/>
            <person name="Castanera R."/>
            <person name="Culley D."/>
            <person name="Daum C."/>
            <person name="Ezra D."/>
            <person name="Gonzalez J."/>
            <person name="Henrissat B."/>
            <person name="Kuo A."/>
            <person name="Liang C."/>
            <person name="Lipzen A."/>
            <person name="Lutzoni F."/>
            <person name="Magnuson J."/>
            <person name="Mondo S."/>
            <person name="Nolan M."/>
            <person name="Ohm R."/>
            <person name="Pangilinan J."/>
            <person name="Park H.-J."/>
            <person name="Ramirez L."/>
            <person name="Alfaro M."/>
            <person name="Sun H."/>
            <person name="Tritt A."/>
            <person name="Yoshinaga Y."/>
            <person name="Zwiers L.-H."/>
            <person name="Turgeon B."/>
            <person name="Goodwin S."/>
            <person name="Spatafora J."/>
            <person name="Crous P."/>
            <person name="Grigoriev I."/>
        </authorList>
    </citation>
    <scope>NUCLEOTIDE SEQUENCE</scope>
    <source>
        <strain evidence="2">CBS 207.26</strain>
    </source>
</reference>
<proteinExistence type="predicted"/>
<feature type="compositionally biased region" description="Acidic residues" evidence="1">
    <location>
        <begin position="124"/>
        <end position="133"/>
    </location>
</feature>
<dbReference type="Proteomes" id="UP000800200">
    <property type="component" value="Unassembled WGS sequence"/>
</dbReference>
<keyword evidence="3" id="KW-1185">Reference proteome</keyword>
<evidence type="ECO:0000313" key="3">
    <source>
        <dbReference type="Proteomes" id="UP000800200"/>
    </source>
</evidence>
<gene>
    <name evidence="2" type="ORF">K469DRAFT_694750</name>
</gene>
<protein>
    <submittedName>
        <fullName evidence="2">Uncharacterized protein</fullName>
    </submittedName>
</protein>
<organism evidence="2 3">
    <name type="scientific">Zopfia rhizophila CBS 207.26</name>
    <dbReference type="NCBI Taxonomy" id="1314779"/>
    <lineage>
        <taxon>Eukaryota</taxon>
        <taxon>Fungi</taxon>
        <taxon>Dikarya</taxon>
        <taxon>Ascomycota</taxon>
        <taxon>Pezizomycotina</taxon>
        <taxon>Dothideomycetes</taxon>
        <taxon>Dothideomycetes incertae sedis</taxon>
        <taxon>Zopfiaceae</taxon>
        <taxon>Zopfia</taxon>
    </lineage>
</organism>
<feature type="compositionally biased region" description="Basic and acidic residues" evidence="1">
    <location>
        <begin position="134"/>
        <end position="144"/>
    </location>
</feature>
<evidence type="ECO:0000256" key="1">
    <source>
        <dbReference type="SAM" id="MobiDB-lite"/>
    </source>
</evidence>
<feature type="region of interest" description="Disordered" evidence="1">
    <location>
        <begin position="124"/>
        <end position="144"/>
    </location>
</feature>